<evidence type="ECO:0000259" key="2">
    <source>
        <dbReference type="Pfam" id="PF22570"/>
    </source>
</evidence>
<name>A0A0R2KU51_9LACO</name>
<dbReference type="PATRIC" id="fig|331679.3.peg.971"/>
<evidence type="ECO:0000256" key="1">
    <source>
        <dbReference type="SAM" id="Phobius"/>
    </source>
</evidence>
<keyword evidence="4" id="KW-1185">Reference proteome</keyword>
<dbReference type="Pfam" id="PF22570">
    <property type="entry name" value="LiaF-TM"/>
    <property type="match status" value="1"/>
</dbReference>
<keyword evidence="1" id="KW-0812">Transmembrane</keyword>
<evidence type="ECO:0000313" key="4">
    <source>
        <dbReference type="Proteomes" id="UP000051859"/>
    </source>
</evidence>
<protein>
    <recommendedName>
        <fullName evidence="2">LiaF transmembrane domain-containing protein</fullName>
    </recommendedName>
</protein>
<accession>A0A0R2KU51</accession>
<dbReference type="RefSeq" id="WP_057804237.1">
    <property type="nucleotide sequence ID" value="NZ_JQBX01000026.1"/>
</dbReference>
<organism evidence="3 4">
    <name type="scientific">Pediococcus stilesii</name>
    <dbReference type="NCBI Taxonomy" id="331679"/>
    <lineage>
        <taxon>Bacteria</taxon>
        <taxon>Bacillati</taxon>
        <taxon>Bacillota</taxon>
        <taxon>Bacilli</taxon>
        <taxon>Lactobacillales</taxon>
        <taxon>Lactobacillaceae</taxon>
        <taxon>Pediococcus</taxon>
    </lineage>
</organism>
<sequence length="249" mass="27785">MKNRQWIWGIFLILAAGLLVATQMGWALTFSPLTIVATIFLAGMLVQNLIHRSIGGTVFSIAFLLMLYNGPLGISNLVPWTILWAAALLTAGLSIIIRPKNNYWHARRQTWMRHHRNHSNWEMHGEFDGDFAENDVQTNDDSIVNIDTAMGNSIRYVQSDDLKQVNIATRMGATKVYFDKSQILDQAIVNVDCSLGGVSLYIPRSWNVVIDVSSVMAGVEERGLDSTKEGPTLRVRGSLLLGGMTIYYI</sequence>
<dbReference type="STRING" id="331679.IV81_GL000962"/>
<feature type="domain" description="LiaF transmembrane" evidence="2">
    <location>
        <begin position="7"/>
        <end position="102"/>
    </location>
</feature>
<evidence type="ECO:0000313" key="3">
    <source>
        <dbReference type="EMBL" id="KRN93112.1"/>
    </source>
</evidence>
<feature type="transmembrane region" description="Helical" evidence="1">
    <location>
        <begin position="77"/>
        <end position="97"/>
    </location>
</feature>
<gene>
    <name evidence="3" type="ORF">IV81_GL000962</name>
</gene>
<feature type="transmembrane region" description="Helical" evidence="1">
    <location>
        <begin position="53"/>
        <end position="71"/>
    </location>
</feature>
<proteinExistence type="predicted"/>
<comment type="caution">
    <text evidence="3">The sequence shown here is derived from an EMBL/GenBank/DDBJ whole genome shotgun (WGS) entry which is preliminary data.</text>
</comment>
<feature type="transmembrane region" description="Helical" evidence="1">
    <location>
        <begin position="30"/>
        <end position="46"/>
    </location>
</feature>
<dbReference type="AlphaFoldDB" id="A0A0R2KU51"/>
<dbReference type="EMBL" id="JQBX01000026">
    <property type="protein sequence ID" value="KRN93112.1"/>
    <property type="molecule type" value="Genomic_DNA"/>
</dbReference>
<dbReference type="Proteomes" id="UP000051859">
    <property type="component" value="Unassembled WGS sequence"/>
</dbReference>
<reference evidence="3 4" key="1">
    <citation type="journal article" date="2015" name="Genome Announc.">
        <title>Expanding the biotechnology potential of lactobacilli through comparative genomics of 213 strains and associated genera.</title>
        <authorList>
            <person name="Sun Z."/>
            <person name="Harris H.M."/>
            <person name="McCann A."/>
            <person name="Guo C."/>
            <person name="Argimon S."/>
            <person name="Zhang W."/>
            <person name="Yang X."/>
            <person name="Jeffery I.B."/>
            <person name="Cooney J.C."/>
            <person name="Kagawa T.F."/>
            <person name="Liu W."/>
            <person name="Song Y."/>
            <person name="Salvetti E."/>
            <person name="Wrobel A."/>
            <person name="Rasinkangas P."/>
            <person name="Parkhill J."/>
            <person name="Rea M.C."/>
            <person name="O'Sullivan O."/>
            <person name="Ritari J."/>
            <person name="Douillard F.P."/>
            <person name="Paul Ross R."/>
            <person name="Yang R."/>
            <person name="Briner A.E."/>
            <person name="Felis G.E."/>
            <person name="de Vos W.M."/>
            <person name="Barrangou R."/>
            <person name="Klaenhammer T.R."/>
            <person name="Caufield P.W."/>
            <person name="Cui Y."/>
            <person name="Zhang H."/>
            <person name="O'Toole P.W."/>
        </authorList>
    </citation>
    <scope>NUCLEOTIDE SEQUENCE [LARGE SCALE GENOMIC DNA]</scope>
    <source>
        <strain evidence="3 4">DSM 18001</strain>
    </source>
</reference>
<keyword evidence="1" id="KW-1133">Transmembrane helix</keyword>
<dbReference type="InterPro" id="IPR054331">
    <property type="entry name" value="LiaF_TM"/>
</dbReference>
<feature type="transmembrane region" description="Helical" evidence="1">
    <location>
        <begin position="7"/>
        <end position="24"/>
    </location>
</feature>
<keyword evidence="1" id="KW-0472">Membrane</keyword>